<dbReference type="SUPFAM" id="SSF52425">
    <property type="entry name" value="Cryptochrome/photolyase, N-terminal domain"/>
    <property type="match status" value="1"/>
</dbReference>
<accession>A0A7W9W3H7</accession>
<name>A0A7W9W3H7_ARMRO</name>
<evidence type="ECO:0000313" key="1">
    <source>
        <dbReference type="EMBL" id="MBB6048424.1"/>
    </source>
</evidence>
<evidence type="ECO:0000313" key="2">
    <source>
        <dbReference type="Proteomes" id="UP000520814"/>
    </source>
</evidence>
<dbReference type="InterPro" id="IPR036155">
    <property type="entry name" value="Crypto/Photolyase_N_sf"/>
</dbReference>
<organism evidence="1 2">
    <name type="scientific">Armatimonas rosea</name>
    <dbReference type="NCBI Taxonomy" id="685828"/>
    <lineage>
        <taxon>Bacteria</taxon>
        <taxon>Bacillati</taxon>
        <taxon>Armatimonadota</taxon>
        <taxon>Armatimonadia</taxon>
        <taxon>Armatimonadales</taxon>
        <taxon>Armatimonadaceae</taxon>
        <taxon>Armatimonas</taxon>
    </lineage>
</organism>
<sequence>MIVWLHAEHLSEENPALQAHPQAPAAFVFDQPALLQEPLAFTRLFFVYECVAEVFATRSGPTHLRLGAVPDELAALAALYQTRSIVTTFAPGARFAEQVAALEAKGLSVTVLAVPYLVAYDASRVPSRFSAWWREVEKQALESAP</sequence>
<evidence type="ECO:0008006" key="3">
    <source>
        <dbReference type="Google" id="ProtNLM"/>
    </source>
</evidence>
<dbReference type="Proteomes" id="UP000520814">
    <property type="component" value="Unassembled WGS sequence"/>
</dbReference>
<comment type="caution">
    <text evidence="1">The sequence shown here is derived from an EMBL/GenBank/DDBJ whole genome shotgun (WGS) entry which is preliminary data.</text>
</comment>
<dbReference type="EMBL" id="JACHGW010000001">
    <property type="protein sequence ID" value="MBB6048424.1"/>
    <property type="molecule type" value="Genomic_DNA"/>
</dbReference>
<gene>
    <name evidence="1" type="ORF">HNQ39_000186</name>
</gene>
<keyword evidence="2" id="KW-1185">Reference proteome</keyword>
<dbReference type="RefSeq" id="WP_184192006.1">
    <property type="nucleotide sequence ID" value="NZ_JACHGW010000001.1"/>
</dbReference>
<protein>
    <recommendedName>
        <fullName evidence="3">Photolyase/cryptochrome alpha/beta domain-containing protein</fullName>
    </recommendedName>
</protein>
<proteinExistence type="predicted"/>
<reference evidence="1 2" key="1">
    <citation type="submission" date="2020-08" db="EMBL/GenBank/DDBJ databases">
        <title>Genomic Encyclopedia of Type Strains, Phase IV (KMG-IV): sequencing the most valuable type-strain genomes for metagenomic binning, comparative biology and taxonomic classification.</title>
        <authorList>
            <person name="Goeker M."/>
        </authorList>
    </citation>
    <scope>NUCLEOTIDE SEQUENCE [LARGE SCALE GENOMIC DNA]</scope>
    <source>
        <strain evidence="1 2">DSM 23562</strain>
    </source>
</reference>
<dbReference type="AlphaFoldDB" id="A0A7W9W3H7"/>